<dbReference type="GO" id="GO:0009535">
    <property type="term" value="C:chloroplast thylakoid membrane"/>
    <property type="evidence" value="ECO:0007669"/>
    <property type="project" value="UniProtKB-SubCell"/>
</dbReference>
<feature type="transmembrane region" description="Helical" evidence="7">
    <location>
        <begin position="6"/>
        <end position="25"/>
    </location>
</feature>
<proteinExistence type="inferred from homology"/>
<evidence type="ECO:0000256" key="4">
    <source>
        <dbReference type="ARBA" id="ARBA00022989"/>
    </source>
</evidence>
<accession>A0A2U9NTQ0</accession>
<evidence type="ECO:0000256" key="3">
    <source>
        <dbReference type="ARBA" id="ARBA00022836"/>
    </source>
</evidence>
<keyword evidence="6 7" id="KW-0472">Membrane</keyword>
<sequence>MITDAQVYTALLIALVASILALNLGKTIYQ</sequence>
<keyword evidence="4 7" id="KW-1133">Transmembrane helix</keyword>
<keyword evidence="8" id="KW-0150">Chloroplast</keyword>
<keyword evidence="5 7" id="KW-0793">Thylakoid</keyword>
<dbReference type="EMBL" id="MG755808">
    <property type="protein sequence ID" value="AWT40468.1"/>
    <property type="molecule type" value="Genomic_DNA"/>
</dbReference>
<keyword evidence="3 7" id="KW-0603">Photosystem I</keyword>
<dbReference type="RefSeq" id="YP_009497755.1">
    <property type="nucleotide sequence ID" value="NC_038009.1"/>
</dbReference>
<evidence type="ECO:0000256" key="7">
    <source>
        <dbReference type="HAMAP-Rule" id="MF_00828"/>
    </source>
</evidence>
<dbReference type="GO" id="GO:0009522">
    <property type="term" value="C:photosystem I"/>
    <property type="evidence" value="ECO:0007669"/>
    <property type="project" value="UniProtKB-KW"/>
</dbReference>
<name>A0A2U9NTQ0_9STRA</name>
<organism evidence="8">
    <name type="scientific">Acanthoceras zachariasii</name>
    <dbReference type="NCBI Taxonomy" id="451788"/>
    <lineage>
        <taxon>Eukaryota</taxon>
        <taxon>Sar</taxon>
        <taxon>Stramenopiles</taxon>
        <taxon>Ochrophyta</taxon>
        <taxon>Bacillariophyta</taxon>
        <taxon>Coscinodiscophyceae</taxon>
        <taxon>Chaetocerotophycidae</taxon>
        <taxon>Chaetocerotales</taxon>
        <taxon>Acanthocerataceae</taxon>
        <taxon>Acanthoceras</taxon>
    </lineage>
</organism>
<dbReference type="Pfam" id="PF07465">
    <property type="entry name" value="PsaM"/>
    <property type="match status" value="1"/>
</dbReference>
<dbReference type="InterPro" id="IPR010010">
    <property type="entry name" value="PSI_PsaM"/>
</dbReference>
<comment type="subcellular location">
    <subcellularLocation>
        <location evidence="7">Plastid</location>
        <location evidence="7">Chloroplast thylakoid membrane</location>
        <topology evidence="7">Single-pass membrane protein</topology>
    </subcellularLocation>
</comment>
<protein>
    <recommendedName>
        <fullName evidence="7">Photosystem I reaction center subunit XII</fullName>
    </recommendedName>
    <alternativeName>
        <fullName evidence="7">PSI-M</fullName>
    </alternativeName>
</protein>
<geneLocation type="chloroplast" evidence="8"/>
<evidence type="ECO:0000256" key="2">
    <source>
        <dbReference type="ARBA" id="ARBA00022692"/>
    </source>
</evidence>
<dbReference type="HAMAP" id="MF_00828">
    <property type="entry name" value="PSI_PsaM"/>
    <property type="match status" value="1"/>
</dbReference>
<keyword evidence="8" id="KW-0934">Plastid</keyword>
<reference evidence="8" key="1">
    <citation type="journal article" date="2018" name="Adv. Bot. Res.">
        <title>Evolution of the Plastid Genomes in Diatoms.</title>
        <authorList>
            <person name="Yu M."/>
            <person name="Ashworth M.P."/>
            <person name="Hajrah N.H."/>
            <person name="Khiyami M.A."/>
            <person name="Sabir M.J."/>
            <person name="Alhebshi A.M."/>
            <person name="Al-Malki A.L."/>
            <person name="Sabir J.S.M."/>
            <person name="Theriot E.C."/>
            <person name="Jansen R.K."/>
        </authorList>
    </citation>
    <scope>NUCLEOTIDE SEQUENCE</scope>
</reference>
<keyword evidence="2 7" id="KW-0812">Transmembrane</keyword>
<dbReference type="GeneID" id="36960428"/>
<evidence type="ECO:0000256" key="1">
    <source>
        <dbReference type="ARBA" id="ARBA00022531"/>
    </source>
</evidence>
<evidence type="ECO:0000313" key="8">
    <source>
        <dbReference type="EMBL" id="AWT40468.1"/>
    </source>
</evidence>
<evidence type="ECO:0000256" key="6">
    <source>
        <dbReference type="ARBA" id="ARBA00023136"/>
    </source>
</evidence>
<dbReference type="SUPFAM" id="SSF81548">
    <property type="entry name" value="Subunit XII of photosystem I reaction centre, PsaM"/>
    <property type="match status" value="1"/>
</dbReference>
<keyword evidence="1 7" id="KW-0602">Photosynthesis</keyword>
<dbReference type="InterPro" id="IPR037279">
    <property type="entry name" value="PSI_PsaM_sf"/>
</dbReference>
<dbReference type="AlphaFoldDB" id="A0A2U9NTQ0"/>
<evidence type="ECO:0000256" key="5">
    <source>
        <dbReference type="ARBA" id="ARBA00023078"/>
    </source>
</evidence>
<dbReference type="GO" id="GO:0015979">
    <property type="term" value="P:photosynthesis"/>
    <property type="evidence" value="ECO:0007669"/>
    <property type="project" value="UniProtKB-UniRule"/>
</dbReference>
<comment type="similarity">
    <text evidence="7">Belongs to the PsaM family.</text>
</comment>
<dbReference type="NCBIfam" id="TIGR03053">
    <property type="entry name" value="PS_I_psaM"/>
    <property type="match status" value="1"/>
</dbReference>
<gene>
    <name evidence="7 8" type="primary">psaM</name>
</gene>